<evidence type="ECO:0000313" key="2">
    <source>
        <dbReference type="Proteomes" id="UP000175691"/>
    </source>
</evidence>
<organism evidence="1 2">
    <name type="scientific">Alteromonas confluentis</name>
    <dbReference type="NCBI Taxonomy" id="1656094"/>
    <lineage>
        <taxon>Bacteria</taxon>
        <taxon>Pseudomonadati</taxon>
        <taxon>Pseudomonadota</taxon>
        <taxon>Gammaproteobacteria</taxon>
        <taxon>Alteromonadales</taxon>
        <taxon>Alteromonadaceae</taxon>
        <taxon>Alteromonas/Salinimonas group</taxon>
        <taxon>Alteromonas</taxon>
    </lineage>
</organism>
<name>A0A1E7ZA55_9ALTE</name>
<comment type="caution">
    <text evidence="1">The sequence shown here is derived from an EMBL/GenBank/DDBJ whole genome shotgun (WGS) entry which is preliminary data.</text>
</comment>
<protein>
    <submittedName>
        <fullName evidence="1">Uncharacterized protein</fullName>
    </submittedName>
</protein>
<reference evidence="1 2" key="1">
    <citation type="submission" date="2016-08" db="EMBL/GenBank/DDBJ databases">
        <authorList>
            <person name="Seilhamer J.J."/>
        </authorList>
    </citation>
    <scope>NUCLEOTIDE SEQUENCE [LARGE SCALE GENOMIC DNA]</scope>
    <source>
        <strain evidence="1 2">KCTC 42603</strain>
    </source>
</reference>
<dbReference type="AlphaFoldDB" id="A0A1E7ZA55"/>
<dbReference type="EMBL" id="MDHN01000029">
    <property type="protein sequence ID" value="OFC70415.1"/>
    <property type="molecule type" value="Genomic_DNA"/>
</dbReference>
<keyword evidence="2" id="KW-1185">Reference proteome</keyword>
<accession>A0A1E7ZA55</accession>
<dbReference type="Proteomes" id="UP000175691">
    <property type="component" value="Unassembled WGS sequence"/>
</dbReference>
<sequence length="109" mass="12584">MLALIIKTVSILIDNQPMTEFQFVLLLSLFFLWLLRARISIQNGELIDYRVFSARQHVKLNEVSDIEQTNSFGFVLRLRTGECIKIHCERFQVNKMRRAISGQAGPSSI</sequence>
<gene>
    <name evidence="1" type="ORF">BFC18_14725</name>
</gene>
<proteinExistence type="predicted"/>
<evidence type="ECO:0000313" key="1">
    <source>
        <dbReference type="EMBL" id="OFC70415.1"/>
    </source>
</evidence>